<keyword evidence="3 10" id="KW-0813">Transport</keyword>
<accession>A0A0P9TJU8</accession>
<dbReference type="Proteomes" id="UP000050265">
    <property type="component" value="Unassembled WGS sequence"/>
</dbReference>
<keyword evidence="5 10" id="KW-0997">Cell inner membrane</keyword>
<comment type="subcellular location">
    <subcellularLocation>
        <location evidence="1 10">Cell inner membrane</location>
        <topology evidence="1 10">Single-pass membrane protein</topology>
        <orientation evidence="1 10">Periplasmic side</orientation>
    </subcellularLocation>
</comment>
<dbReference type="GO" id="GO:0015031">
    <property type="term" value="P:protein transport"/>
    <property type="evidence" value="ECO:0007669"/>
    <property type="project" value="UniProtKB-UniRule"/>
</dbReference>
<organism evidence="13 14">
    <name type="scientific">Pseudomonas amygdali pv. lachrymans</name>
    <name type="common">Pseudomonas syringae pv. lachrymans</name>
    <dbReference type="NCBI Taxonomy" id="53707"/>
    <lineage>
        <taxon>Bacteria</taxon>
        <taxon>Pseudomonadati</taxon>
        <taxon>Pseudomonadota</taxon>
        <taxon>Gammaproteobacteria</taxon>
        <taxon>Pseudomonadales</taxon>
        <taxon>Pseudomonadaceae</taxon>
        <taxon>Pseudomonas</taxon>
        <taxon>Pseudomonas amygdali</taxon>
    </lineage>
</organism>
<dbReference type="EMBL" id="LJQP01000137">
    <property type="protein sequence ID" value="KPX72989.1"/>
    <property type="molecule type" value="Genomic_DNA"/>
</dbReference>
<dbReference type="PANTHER" id="PTHR33446">
    <property type="entry name" value="PROTEIN TONB-RELATED"/>
    <property type="match status" value="1"/>
</dbReference>
<dbReference type="GO" id="GO:0015891">
    <property type="term" value="P:siderophore transport"/>
    <property type="evidence" value="ECO:0007669"/>
    <property type="project" value="InterPro"/>
</dbReference>
<protein>
    <recommendedName>
        <fullName evidence="10">Protein TonB</fullName>
    </recommendedName>
</protein>
<comment type="similarity">
    <text evidence="2 10">Belongs to the TonB family.</text>
</comment>
<feature type="compositionally biased region" description="Pro residues" evidence="11">
    <location>
        <begin position="140"/>
        <end position="152"/>
    </location>
</feature>
<evidence type="ECO:0000256" key="11">
    <source>
        <dbReference type="SAM" id="MobiDB-lite"/>
    </source>
</evidence>
<dbReference type="InterPro" id="IPR051045">
    <property type="entry name" value="TonB-dependent_transducer"/>
</dbReference>
<evidence type="ECO:0000313" key="14">
    <source>
        <dbReference type="Proteomes" id="UP000050265"/>
    </source>
</evidence>
<dbReference type="PATRIC" id="fig|53707.9.peg.2149"/>
<dbReference type="InterPro" id="IPR003538">
    <property type="entry name" value="TonB"/>
</dbReference>
<dbReference type="NCBIfam" id="TIGR01352">
    <property type="entry name" value="tonB_Cterm"/>
    <property type="match status" value="1"/>
</dbReference>
<evidence type="ECO:0000256" key="5">
    <source>
        <dbReference type="ARBA" id="ARBA00022519"/>
    </source>
</evidence>
<evidence type="ECO:0000259" key="12">
    <source>
        <dbReference type="PROSITE" id="PS52015"/>
    </source>
</evidence>
<dbReference type="AlphaFoldDB" id="A0A0P9TJU8"/>
<dbReference type="FunFam" id="3.30.1150.10:FF:000003">
    <property type="entry name" value="Protein TonB"/>
    <property type="match status" value="1"/>
</dbReference>
<dbReference type="InterPro" id="IPR037682">
    <property type="entry name" value="TonB_C"/>
</dbReference>
<keyword evidence="4 10" id="KW-1003">Cell membrane</keyword>
<feature type="region of interest" description="Disordered" evidence="11">
    <location>
        <begin position="52"/>
        <end position="158"/>
    </location>
</feature>
<feature type="compositionally biased region" description="Low complexity" evidence="11">
    <location>
        <begin position="79"/>
        <end position="90"/>
    </location>
</feature>
<keyword evidence="8" id="KW-1133">Transmembrane helix</keyword>
<evidence type="ECO:0000256" key="1">
    <source>
        <dbReference type="ARBA" id="ARBA00004383"/>
    </source>
</evidence>
<evidence type="ECO:0000313" key="13">
    <source>
        <dbReference type="EMBL" id="KPX72989.1"/>
    </source>
</evidence>
<proteinExistence type="inferred from homology"/>
<dbReference type="Pfam" id="PF03544">
    <property type="entry name" value="TonB_C"/>
    <property type="match status" value="1"/>
</dbReference>
<dbReference type="PANTHER" id="PTHR33446:SF2">
    <property type="entry name" value="PROTEIN TONB"/>
    <property type="match status" value="1"/>
</dbReference>
<dbReference type="Gene3D" id="3.30.1150.10">
    <property type="match status" value="1"/>
</dbReference>
<dbReference type="PRINTS" id="PR01374">
    <property type="entry name" value="TONBPROTEIN"/>
</dbReference>
<gene>
    <name evidence="13" type="ORF">ALO35_100945</name>
</gene>
<evidence type="ECO:0000256" key="8">
    <source>
        <dbReference type="ARBA" id="ARBA00022989"/>
    </source>
</evidence>
<keyword evidence="9" id="KW-0472">Membrane</keyword>
<comment type="function">
    <text evidence="10">Interacts with outer membrane receptor proteins that carry out high-affinity binding and energy dependent uptake into the periplasmic space of specific substrates. It could act to transduce energy from the cytoplasmic membrane to specific energy-requiring processes in the outer membrane, resulting in the release into the periplasm of ligands bound by these outer membrane proteins.</text>
</comment>
<reference evidence="13 14" key="1">
    <citation type="submission" date="2015-09" db="EMBL/GenBank/DDBJ databases">
        <title>Genome announcement of multiple Pseudomonas syringae strains.</title>
        <authorList>
            <person name="Thakur S."/>
            <person name="Wang P.W."/>
            <person name="Gong Y."/>
            <person name="Weir B.S."/>
            <person name="Guttman D.S."/>
        </authorList>
    </citation>
    <scope>NUCLEOTIDE SEQUENCE [LARGE SCALE GENOMIC DNA]</scope>
    <source>
        <strain evidence="13 14">ICMP3507</strain>
    </source>
</reference>
<keyword evidence="10" id="KW-0735">Signal-anchor</keyword>
<dbReference type="GO" id="GO:0055085">
    <property type="term" value="P:transmembrane transport"/>
    <property type="evidence" value="ECO:0007669"/>
    <property type="project" value="InterPro"/>
</dbReference>
<dbReference type="InterPro" id="IPR006260">
    <property type="entry name" value="TonB/TolA_C"/>
</dbReference>
<evidence type="ECO:0000256" key="2">
    <source>
        <dbReference type="ARBA" id="ARBA00006555"/>
    </source>
</evidence>
<comment type="caution">
    <text evidence="13">The sequence shown here is derived from an EMBL/GenBank/DDBJ whole genome shotgun (WGS) entry which is preliminary data.</text>
</comment>
<evidence type="ECO:0000256" key="7">
    <source>
        <dbReference type="ARBA" id="ARBA00022927"/>
    </source>
</evidence>
<evidence type="ECO:0000256" key="4">
    <source>
        <dbReference type="ARBA" id="ARBA00022475"/>
    </source>
</evidence>
<dbReference type="GO" id="GO:0030288">
    <property type="term" value="C:outer membrane-bounded periplasmic space"/>
    <property type="evidence" value="ECO:0007669"/>
    <property type="project" value="InterPro"/>
</dbReference>
<feature type="compositionally biased region" description="Pro residues" evidence="11">
    <location>
        <begin position="52"/>
        <end position="72"/>
    </location>
</feature>
<dbReference type="GO" id="GO:0098797">
    <property type="term" value="C:plasma membrane protein complex"/>
    <property type="evidence" value="ECO:0007669"/>
    <property type="project" value="TreeGrafter"/>
</dbReference>
<evidence type="ECO:0000256" key="6">
    <source>
        <dbReference type="ARBA" id="ARBA00022692"/>
    </source>
</evidence>
<dbReference type="SUPFAM" id="SSF74653">
    <property type="entry name" value="TolA/TonB C-terminal domain"/>
    <property type="match status" value="1"/>
</dbReference>
<keyword evidence="7 10" id="KW-0653">Protein transport</keyword>
<feature type="compositionally biased region" description="Basic and acidic residues" evidence="11">
    <location>
        <begin position="109"/>
        <end position="124"/>
    </location>
</feature>
<evidence type="ECO:0000256" key="3">
    <source>
        <dbReference type="ARBA" id="ARBA00022448"/>
    </source>
</evidence>
<sequence length="250" mass="26999">MISTRQKLTRYSGSLLLVLAVHAIAIIIAVRWPASQAIELPPAAMMVELAPLPEPAPPPPPKVVQPPPPPAPEEPEPMPEVAQAPKPEIVVPKKVEKPKPKPQPPKPQKKPEPPQEKPADEKPVDTPPTTAKPEKAAAPKPAPAPAPAPPSNALPSWQGDLLSHLGKYKKYPEDARRRGMQGVARLRFVVDADGNVLSYSIANSSGSPALDRATMEMIRRAQPLPKPPKEILNNGTIEILAPFVYSLDKR</sequence>
<evidence type="ECO:0000256" key="10">
    <source>
        <dbReference type="RuleBase" id="RU362123"/>
    </source>
</evidence>
<dbReference type="GO" id="GO:0031992">
    <property type="term" value="F:energy transducer activity"/>
    <property type="evidence" value="ECO:0007669"/>
    <property type="project" value="InterPro"/>
</dbReference>
<feature type="domain" description="TonB C-terminal" evidence="12">
    <location>
        <begin position="156"/>
        <end position="250"/>
    </location>
</feature>
<dbReference type="PROSITE" id="PS52015">
    <property type="entry name" value="TONB_CTD"/>
    <property type="match status" value="1"/>
</dbReference>
<name>A0A0P9TJU8_PSEAV</name>
<evidence type="ECO:0000256" key="9">
    <source>
        <dbReference type="ARBA" id="ARBA00023136"/>
    </source>
</evidence>
<keyword evidence="6" id="KW-0812">Transmembrane</keyword>